<dbReference type="Pfam" id="PF07842">
    <property type="entry name" value="GCFC"/>
    <property type="match status" value="1"/>
</dbReference>
<dbReference type="Proteomes" id="UP001150907">
    <property type="component" value="Unassembled WGS sequence"/>
</dbReference>
<keyword evidence="3" id="KW-1185">Reference proteome</keyword>
<organism evidence="2 3">
    <name type="scientific">Coemansia thaxteri</name>
    <dbReference type="NCBI Taxonomy" id="2663907"/>
    <lineage>
        <taxon>Eukaryota</taxon>
        <taxon>Fungi</taxon>
        <taxon>Fungi incertae sedis</taxon>
        <taxon>Zoopagomycota</taxon>
        <taxon>Kickxellomycotina</taxon>
        <taxon>Kickxellomycetes</taxon>
        <taxon>Kickxellales</taxon>
        <taxon>Kickxellaceae</taxon>
        <taxon>Coemansia</taxon>
    </lineage>
</organism>
<dbReference type="PANTHER" id="PTHR23329">
    <property type="entry name" value="TUFTELIN-INTERACTING PROTEIN 11-RELATED"/>
    <property type="match status" value="1"/>
</dbReference>
<accession>A0A9W8BE44</accession>
<evidence type="ECO:0000313" key="3">
    <source>
        <dbReference type="Proteomes" id="UP001150907"/>
    </source>
</evidence>
<reference evidence="2" key="1">
    <citation type="submission" date="2022-07" db="EMBL/GenBank/DDBJ databases">
        <title>Phylogenomic reconstructions and comparative analyses of Kickxellomycotina fungi.</title>
        <authorList>
            <person name="Reynolds N.K."/>
            <person name="Stajich J.E."/>
            <person name="Barry K."/>
            <person name="Grigoriev I.V."/>
            <person name="Crous P."/>
            <person name="Smith M.E."/>
        </authorList>
    </citation>
    <scope>NUCLEOTIDE SEQUENCE</scope>
    <source>
        <strain evidence="2">IMI 214461</strain>
    </source>
</reference>
<comment type="caution">
    <text evidence="2">The sequence shown here is derived from an EMBL/GenBank/DDBJ whole genome shotgun (WGS) entry which is preliminary data.</text>
</comment>
<dbReference type="GO" id="GO:0071008">
    <property type="term" value="C:U2-type post-mRNA release spliceosomal complex"/>
    <property type="evidence" value="ECO:0007669"/>
    <property type="project" value="TreeGrafter"/>
</dbReference>
<dbReference type="InterPro" id="IPR045211">
    <property type="entry name" value="TFP11/STIP/Ntr1"/>
</dbReference>
<dbReference type="GO" id="GO:0000390">
    <property type="term" value="P:spliceosomal complex disassembly"/>
    <property type="evidence" value="ECO:0007669"/>
    <property type="project" value="InterPro"/>
</dbReference>
<evidence type="ECO:0000313" key="2">
    <source>
        <dbReference type="EMBL" id="KAJ1997148.1"/>
    </source>
</evidence>
<dbReference type="PANTHER" id="PTHR23329:SF1">
    <property type="entry name" value="TUFTELIN-INTERACTING PROTEIN 11"/>
    <property type="match status" value="1"/>
</dbReference>
<dbReference type="AlphaFoldDB" id="A0A9W8BE44"/>
<feature type="domain" description="GCF C-terminal" evidence="1">
    <location>
        <begin position="7"/>
        <end position="127"/>
    </location>
</feature>
<proteinExistence type="predicted"/>
<dbReference type="OrthoDB" id="4822at2759"/>
<protein>
    <recommendedName>
        <fullName evidence="1">GCF C-terminal domain-containing protein</fullName>
    </recommendedName>
</protein>
<name>A0A9W8BE44_9FUNG</name>
<dbReference type="InterPro" id="IPR022783">
    <property type="entry name" value="GCFC_dom"/>
</dbReference>
<dbReference type="EMBL" id="JANBQF010001474">
    <property type="protein sequence ID" value="KAJ1997148.1"/>
    <property type="molecule type" value="Genomic_DNA"/>
</dbReference>
<evidence type="ECO:0000259" key="1">
    <source>
        <dbReference type="Pfam" id="PF07842"/>
    </source>
</evidence>
<sequence>PLADLHIGRVVIPWLPYIHDRSELVSSVRRKLCAALDHWTPTKGNNGEIISLLLPWMEICQGKELRRLSIKVSDRLDVMLRAEFEVNAQRQVVWPFKVLMKWHSVLPFDDWFLLVKRRVLGKFTNYLRTWLEDQSANYADVADWYWQWKQLYPPEIFALESVQKEFRGALVLMSYAVSYREASLPKV</sequence>
<gene>
    <name evidence="2" type="ORF">H4R26_005937</name>
</gene>
<feature type="non-terminal residue" evidence="2">
    <location>
        <position position="1"/>
    </location>
</feature>